<reference evidence="1 2" key="1">
    <citation type="submission" date="2019-08" db="EMBL/GenBank/DDBJ databases">
        <title>Actinomadura sp. nov. CYP1-5 isolated from mountain soil.</title>
        <authorList>
            <person name="Songsumanus A."/>
            <person name="Kuncharoen N."/>
            <person name="Kudo T."/>
            <person name="Yuki M."/>
            <person name="Igarashi Y."/>
            <person name="Tanasupawat S."/>
        </authorList>
    </citation>
    <scope>NUCLEOTIDE SEQUENCE [LARGE SCALE GENOMIC DNA]</scope>
    <source>
        <strain evidence="1 2">GKU157</strain>
    </source>
</reference>
<comment type="caution">
    <text evidence="1">The sequence shown here is derived from an EMBL/GenBank/DDBJ whole genome shotgun (WGS) entry which is preliminary data.</text>
</comment>
<evidence type="ECO:0000313" key="1">
    <source>
        <dbReference type="EMBL" id="TYC15880.1"/>
    </source>
</evidence>
<name>A0A5D0UDK3_9ACTN</name>
<dbReference type="AlphaFoldDB" id="A0A5D0UDK3"/>
<gene>
    <name evidence="1" type="ORF">FXF65_11100</name>
</gene>
<protein>
    <submittedName>
        <fullName evidence="1">DUF2971 domain-containing protein</fullName>
    </submittedName>
</protein>
<dbReference type="InterPro" id="IPR021352">
    <property type="entry name" value="DUF2971"/>
</dbReference>
<proteinExistence type="predicted"/>
<keyword evidence="2" id="KW-1185">Reference proteome</keyword>
<dbReference type="Pfam" id="PF11185">
    <property type="entry name" value="DUF2971"/>
    <property type="match status" value="1"/>
</dbReference>
<dbReference type="Proteomes" id="UP000322634">
    <property type="component" value="Unassembled WGS sequence"/>
</dbReference>
<dbReference type="EMBL" id="VSFF01000004">
    <property type="protein sequence ID" value="TYC15880.1"/>
    <property type="molecule type" value="Genomic_DNA"/>
</dbReference>
<dbReference type="RefSeq" id="WP_148349675.1">
    <property type="nucleotide sequence ID" value="NZ_JBHSBF010000009.1"/>
</dbReference>
<dbReference type="OrthoDB" id="4119964at2"/>
<sequence>MTTNDPAGSLPAAPTSVDGYVDGVTDYEQIWEQSLRDAPRVPSGVVYHYTGADTAILGILASGMLRLSPFSTTNDLWESRPFYPSISAHADDRDPGPDMALWEETDRHIRAHAKVACLTQDAQVMDGIHADDALRGWAHLSLWAHYGAGGAGICLGFDQRKLLERFMTAPHPQGTLRFHGPVQYQHSSRGPVRSIDMGQIEEFGIDAAALSFAEDNKETVFFRKHADWANESEYRLVLIDQSVLPATVDIRSALTHIVLGECFPASKRPALAAVLASYPDVEVRQMHFHNRTVFCEPISLDATNRPVSSGAAASLYSPRRKGSLHERLCQLRAAEEEQRADAERARNLALEPLGQIAQDLSSFAETAPNGAQIRLMPRVDAVPEQLRQRAAGVPGEIICFEAGRALSIQDADDPYRVVVAAGAIQVLAERHIRIHGLVWREEPQSSSGVTRIQVWRDSRDTNVDTVADVTRQLLDDLGKAIPDAMQAFEEMCGSSEGTH</sequence>
<organism evidence="1 2">
    <name type="scientific">Actinomadura syzygii</name>
    <dbReference type="NCBI Taxonomy" id="1427538"/>
    <lineage>
        <taxon>Bacteria</taxon>
        <taxon>Bacillati</taxon>
        <taxon>Actinomycetota</taxon>
        <taxon>Actinomycetes</taxon>
        <taxon>Streptosporangiales</taxon>
        <taxon>Thermomonosporaceae</taxon>
        <taxon>Actinomadura</taxon>
    </lineage>
</organism>
<evidence type="ECO:0000313" key="2">
    <source>
        <dbReference type="Proteomes" id="UP000322634"/>
    </source>
</evidence>
<accession>A0A5D0UDK3</accession>